<comment type="caution">
    <text evidence="1">The sequence shown here is derived from an EMBL/GenBank/DDBJ whole genome shotgun (WGS) entry which is preliminary data.</text>
</comment>
<dbReference type="EMBL" id="JAACJN010000280">
    <property type="protein sequence ID" value="KAF5352113.1"/>
    <property type="molecule type" value="Genomic_DNA"/>
</dbReference>
<keyword evidence="2" id="KW-1185">Reference proteome</keyword>
<dbReference type="OrthoDB" id="410267at2759"/>
<evidence type="ECO:0000313" key="2">
    <source>
        <dbReference type="Proteomes" id="UP000518752"/>
    </source>
</evidence>
<name>A0A8H5D2Q1_9AGAR</name>
<accession>A0A8H5D2Q1</accession>
<dbReference type="AlphaFoldDB" id="A0A8H5D2Q1"/>
<sequence length="69" mass="7896">MSGLWLKRYTRTRTLMDEIDAAQWQAAQVSTVSFMTFAGRIVIGLLSDFVKLRSPSSPVTQYLRDRTQV</sequence>
<gene>
    <name evidence="1" type="ORF">D9757_013759</name>
</gene>
<reference evidence="1 2" key="1">
    <citation type="journal article" date="2020" name="ISME J.">
        <title>Uncovering the hidden diversity of litter-decomposition mechanisms in mushroom-forming fungi.</title>
        <authorList>
            <person name="Floudas D."/>
            <person name="Bentzer J."/>
            <person name="Ahren D."/>
            <person name="Johansson T."/>
            <person name="Persson P."/>
            <person name="Tunlid A."/>
        </authorList>
    </citation>
    <scope>NUCLEOTIDE SEQUENCE [LARGE SCALE GENOMIC DNA]</scope>
    <source>
        <strain evidence="1 2">CBS 406.79</strain>
    </source>
</reference>
<evidence type="ECO:0000313" key="1">
    <source>
        <dbReference type="EMBL" id="KAF5352113.1"/>
    </source>
</evidence>
<protein>
    <submittedName>
        <fullName evidence="1">Uncharacterized protein</fullName>
    </submittedName>
</protein>
<proteinExistence type="predicted"/>
<organism evidence="1 2">
    <name type="scientific">Collybiopsis confluens</name>
    <dbReference type="NCBI Taxonomy" id="2823264"/>
    <lineage>
        <taxon>Eukaryota</taxon>
        <taxon>Fungi</taxon>
        <taxon>Dikarya</taxon>
        <taxon>Basidiomycota</taxon>
        <taxon>Agaricomycotina</taxon>
        <taxon>Agaricomycetes</taxon>
        <taxon>Agaricomycetidae</taxon>
        <taxon>Agaricales</taxon>
        <taxon>Marasmiineae</taxon>
        <taxon>Omphalotaceae</taxon>
        <taxon>Collybiopsis</taxon>
    </lineage>
</organism>
<dbReference type="Proteomes" id="UP000518752">
    <property type="component" value="Unassembled WGS sequence"/>
</dbReference>